<keyword evidence="5 8" id="KW-0564">Palmitate</keyword>
<dbReference type="InterPro" id="IPR000680">
    <property type="entry name" value="Borrelia_lipo"/>
</dbReference>
<dbReference type="AlphaFoldDB" id="W5SKN6"/>
<name>W5SKN6_9SPIR</name>
<evidence type="ECO:0000256" key="8">
    <source>
        <dbReference type="RuleBase" id="RU363105"/>
    </source>
</evidence>
<keyword evidence="7 8" id="KW-0449">Lipoprotein</keyword>
<geneLocation type="plasmid" evidence="9">
    <name>unnamed</name>
</geneLocation>
<gene>
    <name evidence="9" type="ORF">BCD_1157</name>
</gene>
<keyword evidence="3" id="KW-0732">Signal</keyword>
<proteinExistence type="predicted"/>
<evidence type="ECO:0000256" key="6">
    <source>
        <dbReference type="ARBA" id="ARBA00023237"/>
    </source>
</evidence>
<dbReference type="GO" id="GO:0009279">
    <property type="term" value="C:cell outer membrane"/>
    <property type="evidence" value="ECO:0007669"/>
    <property type="project" value="UniProtKB-SubCell"/>
</dbReference>
<evidence type="ECO:0000256" key="1">
    <source>
        <dbReference type="ARBA" id="ARBA00003932"/>
    </source>
</evidence>
<protein>
    <recommendedName>
        <fullName evidence="8">Variable large protein</fullName>
    </recommendedName>
</protein>
<evidence type="ECO:0000256" key="4">
    <source>
        <dbReference type="ARBA" id="ARBA00023136"/>
    </source>
</evidence>
<evidence type="ECO:0000256" key="7">
    <source>
        <dbReference type="ARBA" id="ARBA00023288"/>
    </source>
</evidence>
<sequence>MIFWIFLFLLGKMLESVLGLNVESKKSDVGKYFKAVQETVQGTKDKLEKIVAEMKEEKNPNAAGVESEVKKLVNEALDKIIDGAKTVGEAIGTVGSDLLGNFASQGSGGVLGTEVEKLVKGIKDIVDIVLKEGKHDAGNDKKASDGSYFKNRKWWY</sequence>
<dbReference type="Pfam" id="PF00921">
    <property type="entry name" value="Lipoprotein_2"/>
    <property type="match status" value="1"/>
</dbReference>
<evidence type="ECO:0000256" key="5">
    <source>
        <dbReference type="ARBA" id="ARBA00023139"/>
    </source>
</evidence>
<keyword evidence="9" id="KW-0614">Plasmid</keyword>
<dbReference type="HOGENOM" id="CLU_054711_5_0_12"/>
<evidence type="ECO:0000256" key="2">
    <source>
        <dbReference type="ARBA" id="ARBA00004459"/>
    </source>
</evidence>
<comment type="function">
    <text evidence="1 8">The Vlp and Vsp proteins are antigenically distinct proteins, only one vlp or vsp gene is transcriptionally active at any one time. Switching between these genes is a mechanism of host immune response evasion.</text>
</comment>
<keyword evidence="6 8" id="KW-0998">Cell outer membrane</keyword>
<evidence type="ECO:0000313" key="9">
    <source>
        <dbReference type="EMBL" id="AHH07223.1"/>
    </source>
</evidence>
<dbReference type="SUPFAM" id="SSF74748">
    <property type="entry name" value="Variable surface antigen VlsE"/>
    <property type="match status" value="1"/>
</dbReference>
<dbReference type="EMBL" id="CP004306">
    <property type="protein sequence ID" value="AHH07223.1"/>
    <property type="molecule type" value="Genomic_DNA"/>
</dbReference>
<accession>W5SKN6</accession>
<reference evidence="9" key="1">
    <citation type="submission" date="2013-02" db="EMBL/GenBank/DDBJ databases">
        <title>Comparative genomics of Borrelia species.</title>
        <authorList>
            <person name="Schwan T.G."/>
            <person name="Raffel S.J."/>
            <person name="Porcella S.F."/>
        </authorList>
    </citation>
    <scope>NUCLEOTIDE SEQUENCE</scope>
    <source>
        <strain evidence="9">DOU</strain>
        <plasmid evidence="9">unnamed</plasmid>
    </source>
</reference>
<keyword evidence="4 8" id="KW-0472">Membrane</keyword>
<organism evidence="9">
    <name type="scientific">Borrelia crocidurae DOU</name>
    <dbReference type="NCBI Taxonomy" id="1293575"/>
    <lineage>
        <taxon>Bacteria</taxon>
        <taxon>Pseudomonadati</taxon>
        <taxon>Spirochaetota</taxon>
        <taxon>Spirochaetia</taxon>
        <taxon>Spirochaetales</taxon>
        <taxon>Borreliaceae</taxon>
        <taxon>Borrelia</taxon>
    </lineage>
</organism>
<comment type="subcellular location">
    <subcellularLocation>
        <location evidence="2 8">Cell outer membrane</location>
        <topology evidence="2 8">Lipid-anchor</topology>
    </subcellularLocation>
</comment>
<evidence type="ECO:0000256" key="3">
    <source>
        <dbReference type="ARBA" id="ARBA00022729"/>
    </source>
</evidence>